<dbReference type="SUPFAM" id="SSF55811">
    <property type="entry name" value="Nudix"/>
    <property type="match status" value="1"/>
</dbReference>
<dbReference type="PROSITE" id="PS51462">
    <property type="entry name" value="NUDIX"/>
    <property type="match status" value="1"/>
</dbReference>
<organism evidence="7 8">
    <name type="scientific">Bacillus carboniphilus</name>
    <dbReference type="NCBI Taxonomy" id="86663"/>
    <lineage>
        <taxon>Bacteria</taxon>
        <taxon>Bacillati</taxon>
        <taxon>Bacillota</taxon>
        <taxon>Bacilli</taxon>
        <taxon>Bacillales</taxon>
        <taxon>Bacillaceae</taxon>
        <taxon>Bacillus</taxon>
    </lineage>
</organism>
<keyword evidence="5" id="KW-0460">Magnesium</keyword>
<dbReference type="InterPro" id="IPR000086">
    <property type="entry name" value="NUDIX_hydrolase_dom"/>
</dbReference>
<keyword evidence="4" id="KW-0378">Hydrolase</keyword>
<evidence type="ECO:0000313" key="8">
    <source>
        <dbReference type="Proteomes" id="UP001500782"/>
    </source>
</evidence>
<feature type="domain" description="Nudix hydrolase" evidence="6">
    <location>
        <begin position="1"/>
        <end position="123"/>
    </location>
</feature>
<dbReference type="PANTHER" id="PTHR43758">
    <property type="entry name" value="7,8-DIHYDRO-8-OXOGUANINE TRIPHOSPHATASE"/>
    <property type="match status" value="1"/>
</dbReference>
<dbReference type="InterPro" id="IPR015797">
    <property type="entry name" value="NUDIX_hydrolase-like_dom_sf"/>
</dbReference>
<evidence type="ECO:0000256" key="1">
    <source>
        <dbReference type="ARBA" id="ARBA00001946"/>
    </source>
</evidence>
<dbReference type="Proteomes" id="UP001500782">
    <property type="component" value="Unassembled WGS sequence"/>
</dbReference>
<dbReference type="InterPro" id="IPR020476">
    <property type="entry name" value="Nudix_hydrolase"/>
</dbReference>
<comment type="caution">
    <text evidence="7">The sequence shown here is derived from an EMBL/GenBank/DDBJ whole genome shotgun (WGS) entry which is preliminary data.</text>
</comment>
<evidence type="ECO:0000256" key="3">
    <source>
        <dbReference type="ARBA" id="ARBA00022723"/>
    </source>
</evidence>
<reference evidence="7 8" key="1">
    <citation type="journal article" date="2019" name="Int. J. Syst. Evol. Microbiol.">
        <title>The Global Catalogue of Microorganisms (GCM) 10K type strain sequencing project: providing services to taxonomists for standard genome sequencing and annotation.</title>
        <authorList>
            <consortium name="The Broad Institute Genomics Platform"/>
            <consortium name="The Broad Institute Genome Sequencing Center for Infectious Disease"/>
            <person name="Wu L."/>
            <person name="Ma J."/>
        </authorList>
    </citation>
    <scope>NUCLEOTIDE SEQUENCE [LARGE SCALE GENOMIC DNA]</scope>
    <source>
        <strain evidence="7 8">JCM 9731</strain>
    </source>
</reference>
<name>A0ABN0VQX7_9BACI</name>
<evidence type="ECO:0000256" key="2">
    <source>
        <dbReference type="ARBA" id="ARBA00005582"/>
    </source>
</evidence>
<accession>A0ABN0VQX7</accession>
<gene>
    <name evidence="7" type="ORF">GCM10008967_01930</name>
</gene>
<evidence type="ECO:0000259" key="6">
    <source>
        <dbReference type="PROSITE" id="PS51462"/>
    </source>
</evidence>
<keyword evidence="3" id="KW-0479">Metal-binding</keyword>
<protein>
    <submittedName>
        <fullName evidence="7">8-oxo-dGTP diphosphatase</fullName>
    </submittedName>
</protein>
<dbReference type="Pfam" id="PF00293">
    <property type="entry name" value="NUDIX"/>
    <property type="match status" value="1"/>
</dbReference>
<evidence type="ECO:0000313" key="7">
    <source>
        <dbReference type="EMBL" id="GAA0315036.1"/>
    </source>
</evidence>
<comment type="similarity">
    <text evidence="2">Belongs to the Nudix hydrolase family.</text>
</comment>
<dbReference type="PANTHER" id="PTHR43758:SF2">
    <property type="entry name" value="OXIDIZED PURINE NUCLEOSIDE TRIPHOSPHATE HYDROLASE"/>
    <property type="match status" value="1"/>
</dbReference>
<evidence type="ECO:0000256" key="5">
    <source>
        <dbReference type="ARBA" id="ARBA00022842"/>
    </source>
</evidence>
<dbReference type="CDD" id="cd18886">
    <property type="entry name" value="NUDIX_MutT_Nudt1"/>
    <property type="match status" value="1"/>
</dbReference>
<comment type="cofactor">
    <cofactor evidence="1">
        <name>Mg(2+)</name>
        <dbReference type="ChEBI" id="CHEBI:18420"/>
    </cofactor>
</comment>
<dbReference type="EMBL" id="BAAADJ010000003">
    <property type="protein sequence ID" value="GAA0315036.1"/>
    <property type="molecule type" value="Genomic_DNA"/>
</dbReference>
<dbReference type="Gene3D" id="3.90.79.10">
    <property type="entry name" value="Nucleoside Triphosphate Pyrophosphohydrolase"/>
    <property type="match status" value="1"/>
</dbReference>
<dbReference type="PRINTS" id="PR00502">
    <property type="entry name" value="NUDIXFAMILY"/>
</dbReference>
<keyword evidence="8" id="KW-1185">Reference proteome</keyword>
<evidence type="ECO:0000256" key="4">
    <source>
        <dbReference type="ARBA" id="ARBA00022801"/>
    </source>
</evidence>
<proteinExistence type="inferred from homology"/>
<dbReference type="RefSeq" id="WP_343795532.1">
    <property type="nucleotide sequence ID" value="NZ_BAAADJ010000003.1"/>
</dbReference>
<sequence>MHIPYTICFLYQHDQLLMLLRNKAPNKGKWNGLGGKIEENESLEESILREIKEESGLTVHDILYKGVVTWNNKSGMHVFTGTDYSGDIHSTYEGQVGWKPLEWVLSSNEVVSNIPYFIQTVLFDSKPFEHAFTYNEDGEITVYKKSSLLLKTT</sequence>